<organism evidence="2 3">
    <name type="scientific">Acanthamoeba castellanii (strain ATCC 30010 / Neff)</name>
    <dbReference type="NCBI Taxonomy" id="1257118"/>
    <lineage>
        <taxon>Eukaryota</taxon>
        <taxon>Amoebozoa</taxon>
        <taxon>Discosea</taxon>
        <taxon>Longamoebia</taxon>
        <taxon>Centramoebida</taxon>
        <taxon>Acanthamoebidae</taxon>
        <taxon>Acanthamoeba</taxon>
    </lineage>
</organism>
<dbReference type="GeneID" id="14924610"/>
<feature type="region of interest" description="Disordered" evidence="1">
    <location>
        <begin position="170"/>
        <end position="237"/>
    </location>
</feature>
<feature type="region of interest" description="Disordered" evidence="1">
    <location>
        <begin position="300"/>
        <end position="346"/>
    </location>
</feature>
<dbReference type="Proteomes" id="UP000011083">
    <property type="component" value="Unassembled WGS sequence"/>
</dbReference>
<gene>
    <name evidence="2" type="ORF">ACA1_072610</name>
</gene>
<dbReference type="EMBL" id="KB007857">
    <property type="protein sequence ID" value="ELR23629.1"/>
    <property type="molecule type" value="Genomic_DNA"/>
</dbReference>
<feature type="compositionally biased region" description="Basic and acidic residues" evidence="1">
    <location>
        <begin position="170"/>
        <end position="200"/>
    </location>
</feature>
<name>L8HDQ3_ACACF</name>
<dbReference type="AlphaFoldDB" id="L8HDQ3"/>
<evidence type="ECO:0000256" key="1">
    <source>
        <dbReference type="SAM" id="MobiDB-lite"/>
    </source>
</evidence>
<reference evidence="2 3" key="1">
    <citation type="journal article" date="2013" name="Genome Biol.">
        <title>Genome of Acanthamoeba castellanii highlights extensive lateral gene transfer and early evolution of tyrosine kinase signaling.</title>
        <authorList>
            <person name="Clarke M."/>
            <person name="Lohan A.J."/>
            <person name="Liu B."/>
            <person name="Lagkouvardos I."/>
            <person name="Roy S."/>
            <person name="Zafar N."/>
            <person name="Bertelli C."/>
            <person name="Schilde C."/>
            <person name="Kianianmomeni A."/>
            <person name="Burglin T.R."/>
            <person name="Frech C."/>
            <person name="Turcotte B."/>
            <person name="Kopec K.O."/>
            <person name="Synnott J.M."/>
            <person name="Choo C."/>
            <person name="Paponov I."/>
            <person name="Finkler A."/>
            <person name="Soon Heng Tan C."/>
            <person name="Hutchins A.P."/>
            <person name="Weinmeier T."/>
            <person name="Rattei T."/>
            <person name="Chu J.S."/>
            <person name="Gimenez G."/>
            <person name="Irimia M."/>
            <person name="Rigden D.J."/>
            <person name="Fitzpatrick D.A."/>
            <person name="Lorenzo-Morales J."/>
            <person name="Bateman A."/>
            <person name="Chiu C.H."/>
            <person name="Tang P."/>
            <person name="Hegemann P."/>
            <person name="Fromm H."/>
            <person name="Raoult D."/>
            <person name="Greub G."/>
            <person name="Miranda-Saavedra D."/>
            <person name="Chen N."/>
            <person name="Nash P."/>
            <person name="Ginger M.L."/>
            <person name="Horn M."/>
            <person name="Schaap P."/>
            <person name="Caler L."/>
            <person name="Loftus B."/>
        </authorList>
    </citation>
    <scope>NUCLEOTIDE SEQUENCE [LARGE SCALE GENOMIC DNA]</scope>
    <source>
        <strain evidence="2 3">Neff</strain>
    </source>
</reference>
<evidence type="ECO:0000313" key="3">
    <source>
        <dbReference type="Proteomes" id="UP000011083"/>
    </source>
</evidence>
<sequence>MDGEGAGEAEVGDGAASGPIYLYKVIDREVVPREKVKALWRAGHVSGLFNLPTEELFNACRDFGVKVKVDVRLMKAKEDGAVLQSKLKTLIERSVDKERELFELKTKVADLSQANLVQEEQFKRRLNELAARNKALAKERKKTNKEKTEAKDENLRLKVAELERVRQQLEEARERERQNRERDREREKERERKGKAKREQEDAEEAEAQARADADRQRRKHVAAAASNEGGERAKQLQVELKRERELLKQMALENQKLTSRIQQLMIENEEMKLSSSITQTDHLNRKLLMSFMSTMDSLRRLEDDDDDNDDDGGRDGEAEWEAHHGDGFDGGEQQHNQKRMDHDHG</sequence>
<protein>
    <submittedName>
        <fullName evidence="2">Uncharacterized protein</fullName>
    </submittedName>
</protein>
<keyword evidence="3" id="KW-1185">Reference proteome</keyword>
<dbReference type="RefSeq" id="XP_004353157.1">
    <property type="nucleotide sequence ID" value="XM_004353105.1"/>
</dbReference>
<feature type="compositionally biased region" description="Basic and acidic residues" evidence="1">
    <location>
        <begin position="312"/>
        <end position="328"/>
    </location>
</feature>
<evidence type="ECO:0000313" key="2">
    <source>
        <dbReference type="EMBL" id="ELR23629.1"/>
    </source>
</evidence>
<dbReference type="VEuPathDB" id="AmoebaDB:ACA1_072610"/>
<accession>L8HDQ3</accession>
<dbReference type="KEGG" id="acan:ACA1_072610"/>
<proteinExistence type="predicted"/>